<evidence type="ECO:0000256" key="1">
    <source>
        <dbReference type="SAM" id="Phobius"/>
    </source>
</evidence>
<keyword evidence="3" id="KW-1185">Reference proteome</keyword>
<organism evidence="2 3">
    <name type="scientific">Cryobacterium sandaracinum</name>
    <dbReference type="NCBI Taxonomy" id="1259247"/>
    <lineage>
        <taxon>Bacteria</taxon>
        <taxon>Bacillati</taxon>
        <taxon>Actinomycetota</taxon>
        <taxon>Actinomycetes</taxon>
        <taxon>Micrococcales</taxon>
        <taxon>Microbacteriaceae</taxon>
        <taxon>Cryobacterium</taxon>
    </lineage>
</organism>
<keyword evidence="1" id="KW-1133">Transmembrane helix</keyword>
<feature type="transmembrane region" description="Helical" evidence="1">
    <location>
        <begin position="64"/>
        <end position="85"/>
    </location>
</feature>
<dbReference type="EMBL" id="SOGO01000032">
    <property type="protein sequence ID" value="TFD01395.1"/>
    <property type="molecule type" value="Genomic_DNA"/>
</dbReference>
<keyword evidence="1" id="KW-0472">Membrane</keyword>
<dbReference type="Proteomes" id="UP000297851">
    <property type="component" value="Unassembled WGS sequence"/>
</dbReference>
<sequence length="207" mass="22808">MITQPNFYIPPDIEAGLLSGDLILFGGIVRNRLGQIVKHLSEISVSDNSKKAFERAAVTLKSPVAITAVAIVTATLATAVFFVVWQRKRGGKPAVPECVERYNASLGEYLDAVRAQRLDADIIDRLIFDFDAVRAYSDENGGITLDFKMKQGESLFKLVVDYTRQLAEANPVNSTQLQLAASVSDDDPAVNLRRHLEVQRDIFNKAA</sequence>
<accession>A0ABY2J8X1</accession>
<gene>
    <name evidence="2" type="ORF">E3T25_11345</name>
</gene>
<name>A0ABY2J8X1_9MICO</name>
<proteinExistence type="predicted"/>
<dbReference type="RefSeq" id="WP_134374316.1">
    <property type="nucleotide sequence ID" value="NZ_SOGO01000032.1"/>
</dbReference>
<reference evidence="2 3" key="1">
    <citation type="submission" date="2019-03" db="EMBL/GenBank/DDBJ databases">
        <title>Genomics of glacier-inhabiting Cryobacterium strains.</title>
        <authorList>
            <person name="Liu Q."/>
            <person name="Xin Y.-H."/>
        </authorList>
    </citation>
    <scope>NUCLEOTIDE SEQUENCE [LARGE SCALE GENOMIC DNA]</scope>
    <source>
        <strain evidence="2 3">TMT2-16</strain>
    </source>
</reference>
<keyword evidence="1" id="KW-0812">Transmembrane</keyword>
<comment type="caution">
    <text evidence="2">The sequence shown here is derived from an EMBL/GenBank/DDBJ whole genome shotgun (WGS) entry which is preliminary data.</text>
</comment>
<protein>
    <submittedName>
        <fullName evidence="2">Uncharacterized protein</fullName>
    </submittedName>
</protein>
<evidence type="ECO:0000313" key="2">
    <source>
        <dbReference type="EMBL" id="TFD01395.1"/>
    </source>
</evidence>
<evidence type="ECO:0000313" key="3">
    <source>
        <dbReference type="Proteomes" id="UP000297851"/>
    </source>
</evidence>